<accession>A0A059WEN6</accession>
<dbReference type="AlphaFoldDB" id="A0A059WEN6"/>
<dbReference type="PANTHER" id="PTHR33169:SF27">
    <property type="entry name" value="TRANSCRIPTIONAL REGULATOR PADR FAMILY PROTEIN"/>
    <property type="match status" value="1"/>
</dbReference>
<protein>
    <submittedName>
        <fullName evidence="1">PadR family transcriptional regulator</fullName>
    </submittedName>
</protein>
<dbReference type="Proteomes" id="UP000288351">
    <property type="component" value="Unassembled WGS sequence"/>
</dbReference>
<dbReference type="PANTHER" id="PTHR33169">
    <property type="entry name" value="PADR-FAMILY TRANSCRIPTIONAL REGULATOR"/>
    <property type="match status" value="1"/>
</dbReference>
<gene>
    <name evidence="1" type="ORF">SALB_00429</name>
</gene>
<dbReference type="eggNOG" id="COG1695">
    <property type="taxonomic scope" value="Bacteria"/>
</dbReference>
<dbReference type="InterPro" id="IPR005149">
    <property type="entry name" value="Tscrpt_reg_PadR_N"/>
</dbReference>
<name>A0A059WEN6_STRNR</name>
<dbReference type="EMBL" id="BHXC01000002">
    <property type="protein sequence ID" value="GCB87760.1"/>
    <property type="molecule type" value="Genomic_DNA"/>
</dbReference>
<proteinExistence type="predicted"/>
<dbReference type="SUPFAM" id="SSF46785">
    <property type="entry name" value="Winged helix' DNA-binding domain"/>
    <property type="match status" value="1"/>
</dbReference>
<dbReference type="InterPro" id="IPR036388">
    <property type="entry name" value="WH-like_DNA-bd_sf"/>
</dbReference>
<evidence type="ECO:0000313" key="1">
    <source>
        <dbReference type="EMBL" id="GCB87760.1"/>
    </source>
</evidence>
<dbReference type="InterPro" id="IPR052509">
    <property type="entry name" value="Metal_resp_DNA-bind_regulator"/>
</dbReference>
<comment type="caution">
    <text evidence="1">The sequence shown here is derived from an EMBL/GenBank/DDBJ whole genome shotgun (WGS) entry which is preliminary data.</text>
</comment>
<reference evidence="1 2" key="1">
    <citation type="journal article" date="2019" name="Microbiol. Resour. Announc.">
        <title>Draft Genome Sequence of the Most Traditional epsilon-Poly-l-Lysine Producer, Streptomyces albulus NBRC14147.</title>
        <authorList>
            <person name="Yamanaka K."/>
            <person name="Hamano Y."/>
        </authorList>
    </citation>
    <scope>NUCLEOTIDE SEQUENCE [LARGE SCALE GENOMIC DNA]</scope>
    <source>
        <strain evidence="1 2">NBRC 14147</strain>
    </source>
</reference>
<evidence type="ECO:0000313" key="2">
    <source>
        <dbReference type="Proteomes" id="UP000288351"/>
    </source>
</evidence>
<sequence>MHHIVAKQLVSVQLVRVMTTMTRMTAPVKSSPLGLTVLVLLHHRPLHPYGIQQLLKQWGKEQVVNVGQRAGLYRTIERLQSGGLIAVRHTERDQQYPERTVYEVTDAGRATTREWLEQMLAVPKAEFPVFPAALSSALLLAPDEVAPILERRLTRITAQRTALERQTADVPAGLPRITLIENEYLLAVLGAEERWLRGVVDDLRDGSLTWSRELLAAFDETSGPGADTAERS</sequence>
<dbReference type="InterPro" id="IPR036390">
    <property type="entry name" value="WH_DNA-bd_sf"/>
</dbReference>
<organism evidence="1 2">
    <name type="scientific">Streptomyces noursei</name>
    <name type="common">Streptomyces albulus</name>
    <dbReference type="NCBI Taxonomy" id="1971"/>
    <lineage>
        <taxon>Bacteria</taxon>
        <taxon>Bacillati</taxon>
        <taxon>Actinomycetota</taxon>
        <taxon>Actinomycetes</taxon>
        <taxon>Kitasatosporales</taxon>
        <taxon>Streptomycetaceae</taxon>
        <taxon>Streptomyces</taxon>
    </lineage>
</organism>
<dbReference type="Pfam" id="PF03551">
    <property type="entry name" value="PadR"/>
    <property type="match status" value="1"/>
</dbReference>
<dbReference type="Gene3D" id="1.10.10.10">
    <property type="entry name" value="Winged helix-like DNA-binding domain superfamily/Winged helix DNA-binding domain"/>
    <property type="match status" value="1"/>
</dbReference>